<feature type="region of interest" description="Disordered" evidence="1">
    <location>
        <begin position="353"/>
        <end position="372"/>
    </location>
</feature>
<keyword evidence="3" id="KW-1185">Reference proteome</keyword>
<feature type="compositionally biased region" description="Polar residues" evidence="1">
    <location>
        <begin position="332"/>
        <end position="345"/>
    </location>
</feature>
<name>A0A5E4PXN6_9NEOP</name>
<evidence type="ECO:0000256" key="1">
    <source>
        <dbReference type="SAM" id="MobiDB-lite"/>
    </source>
</evidence>
<evidence type="ECO:0000313" key="2">
    <source>
        <dbReference type="EMBL" id="VVC90771.1"/>
    </source>
</evidence>
<evidence type="ECO:0000313" key="3">
    <source>
        <dbReference type="Proteomes" id="UP000324832"/>
    </source>
</evidence>
<organism evidence="2 3">
    <name type="scientific">Leptidea sinapis</name>
    <dbReference type="NCBI Taxonomy" id="189913"/>
    <lineage>
        <taxon>Eukaryota</taxon>
        <taxon>Metazoa</taxon>
        <taxon>Ecdysozoa</taxon>
        <taxon>Arthropoda</taxon>
        <taxon>Hexapoda</taxon>
        <taxon>Insecta</taxon>
        <taxon>Pterygota</taxon>
        <taxon>Neoptera</taxon>
        <taxon>Endopterygota</taxon>
        <taxon>Lepidoptera</taxon>
        <taxon>Glossata</taxon>
        <taxon>Ditrysia</taxon>
        <taxon>Papilionoidea</taxon>
        <taxon>Pieridae</taxon>
        <taxon>Dismorphiinae</taxon>
        <taxon>Leptidea</taxon>
    </lineage>
</organism>
<feature type="region of interest" description="Disordered" evidence="1">
    <location>
        <begin position="133"/>
        <end position="169"/>
    </location>
</feature>
<dbReference type="AlphaFoldDB" id="A0A5E4PXN6"/>
<feature type="region of interest" description="Disordered" evidence="1">
    <location>
        <begin position="257"/>
        <end position="297"/>
    </location>
</feature>
<feature type="region of interest" description="Disordered" evidence="1">
    <location>
        <begin position="1"/>
        <end position="111"/>
    </location>
</feature>
<accession>A0A5E4PXN6</accession>
<protein>
    <submittedName>
        <fullName evidence="2">Uncharacterized protein</fullName>
    </submittedName>
</protein>
<dbReference type="EMBL" id="FZQP02000870">
    <property type="protein sequence ID" value="VVC90771.1"/>
    <property type="molecule type" value="Genomic_DNA"/>
</dbReference>
<sequence length="477" mass="52313">MATRVSIEGTGPSYASVLNLGGVESNKENIESTESVVETPPRHDNEEEEGFVPVISHTRRPAKHRRDRERRAQPRPPKAPQASHTDSQPAADQAQSSEDQPKKFVEAPIPKVNPSAEGVLECRLRCRLSSTTRRRGRHSCLNSSNPSRLRHQWRPNPRSRSPRGFGNGRAPWNCRPRWKTRCGFIIPVYKEEVTVNSVVYKKCPTDSVVESVTMTAGVATKRKARSRKSWVRIESDAQASDFTDIGDWPTLGAAVAGARCHSTPPPHEADPTHHNGNADQERKPPEEPKPEKVEQVNHQPNVVVKVATSRGSTNGFHWTSTHSRPGRHEGTWSVTRPGRQTRNASTGVWPRVALRPGSSRAPRSAPSSAGAPARASLLLRRCRGNWNSLRHGLGPRHTEGSYQEANRVLLQPGKPVARFLPAPQDGAGRHDPGHADCVIPPRARAHSGRSAGVGRDPRLGEAAALTGFQGSDGFRTN</sequence>
<proteinExistence type="predicted"/>
<feature type="region of interest" description="Disordered" evidence="1">
    <location>
        <begin position="312"/>
        <end position="345"/>
    </location>
</feature>
<feature type="compositionally biased region" description="Basic and acidic residues" evidence="1">
    <location>
        <begin position="279"/>
        <end position="295"/>
    </location>
</feature>
<feature type="compositionally biased region" description="Polar residues" evidence="1">
    <location>
        <begin position="312"/>
        <end position="323"/>
    </location>
</feature>
<reference evidence="2 3" key="1">
    <citation type="submission" date="2017-07" db="EMBL/GenBank/DDBJ databases">
        <authorList>
            <person name="Talla V."/>
            <person name="Backstrom N."/>
        </authorList>
    </citation>
    <scope>NUCLEOTIDE SEQUENCE [LARGE SCALE GENOMIC DNA]</scope>
</reference>
<gene>
    <name evidence="2" type="ORF">LSINAPIS_LOCUS3611</name>
</gene>
<feature type="compositionally biased region" description="Polar residues" evidence="1">
    <location>
        <begin position="83"/>
        <end position="98"/>
    </location>
</feature>
<dbReference type="Proteomes" id="UP000324832">
    <property type="component" value="Unassembled WGS sequence"/>
</dbReference>
<feature type="compositionally biased region" description="Basic residues" evidence="1">
    <location>
        <begin position="57"/>
        <end position="68"/>
    </location>
</feature>